<comment type="similarity">
    <text evidence="1 2">Belongs to the small heat shock protein (HSP20) family.</text>
</comment>
<dbReference type="Gene3D" id="2.60.40.790">
    <property type="match status" value="1"/>
</dbReference>
<accession>A0A2M7DCW5</accession>
<dbReference type="CDD" id="cd06464">
    <property type="entry name" value="ACD_sHsps-like"/>
    <property type="match status" value="1"/>
</dbReference>
<dbReference type="PROSITE" id="PS01031">
    <property type="entry name" value="SHSP"/>
    <property type="match status" value="1"/>
</dbReference>
<dbReference type="Pfam" id="PF00011">
    <property type="entry name" value="HSP20"/>
    <property type="match status" value="1"/>
</dbReference>
<protein>
    <recommendedName>
        <fullName evidence="4">SHSP domain-containing protein</fullName>
    </recommendedName>
</protein>
<comment type="caution">
    <text evidence="5">The sequence shown here is derived from an EMBL/GenBank/DDBJ whole genome shotgun (WGS) entry which is preliminary data.</text>
</comment>
<dbReference type="AlphaFoldDB" id="A0A2M7DCW5"/>
<dbReference type="SUPFAM" id="SSF49764">
    <property type="entry name" value="HSP20-like chaperones"/>
    <property type="match status" value="1"/>
</dbReference>
<gene>
    <name evidence="5" type="ORF">COS21_04050</name>
</gene>
<proteinExistence type="inferred from homology"/>
<evidence type="ECO:0000256" key="3">
    <source>
        <dbReference type="SAM" id="MobiDB-lite"/>
    </source>
</evidence>
<feature type="compositionally biased region" description="Basic and acidic residues" evidence="3">
    <location>
        <begin position="80"/>
        <end position="96"/>
    </location>
</feature>
<evidence type="ECO:0000313" key="6">
    <source>
        <dbReference type="Proteomes" id="UP000229030"/>
    </source>
</evidence>
<organism evidence="5 6">
    <name type="scientific">bacterium (Candidatus Gribaldobacteria) CG02_land_8_20_14_3_00_41_15</name>
    <dbReference type="NCBI Taxonomy" id="2014270"/>
    <lineage>
        <taxon>Bacteria</taxon>
        <taxon>Candidatus Gribaldobacteria</taxon>
    </lineage>
</organism>
<dbReference type="EMBL" id="PETV01000105">
    <property type="protein sequence ID" value="PIV46688.1"/>
    <property type="molecule type" value="Genomic_DNA"/>
</dbReference>
<reference evidence="6" key="1">
    <citation type="submission" date="2017-09" db="EMBL/GenBank/DDBJ databases">
        <title>Depth-based differentiation of microbial function through sediment-hosted aquifers and enrichment of novel symbionts in the deep terrestrial subsurface.</title>
        <authorList>
            <person name="Probst A.J."/>
            <person name="Ladd B."/>
            <person name="Jarett J.K."/>
            <person name="Geller-Mcgrath D.E."/>
            <person name="Sieber C.M.K."/>
            <person name="Emerson J.B."/>
            <person name="Anantharaman K."/>
            <person name="Thomas B.C."/>
            <person name="Malmstrom R."/>
            <person name="Stieglmeier M."/>
            <person name="Klingl A."/>
            <person name="Woyke T."/>
            <person name="Ryan C.M."/>
            <person name="Banfield J.F."/>
        </authorList>
    </citation>
    <scope>NUCLEOTIDE SEQUENCE [LARGE SCALE GENOMIC DNA]</scope>
</reference>
<name>A0A2M7DCW5_9BACT</name>
<sequence length="224" mass="26225">MFNQVKISLQTSSNLYKYKKQIKRGLGRHITMPFFRKLKNNIGLNEENKKKVNDDDEEIEDNDEVKEEEEDVKEEEEEEVKEKNKKKEKENKKNKNQKEEAILPIAEKSAFDWLKSKGQLAVDVFQTENEFCVQAPIAGVEQGDIDIAIENEMLIIRGERREPLAGKEKKYFYQECYWGPFSRQIILPEDANHEKIKASLKSGILVIRIPKTEPKKKKVIVEIE</sequence>
<evidence type="ECO:0000313" key="5">
    <source>
        <dbReference type="EMBL" id="PIV46688.1"/>
    </source>
</evidence>
<dbReference type="Proteomes" id="UP000229030">
    <property type="component" value="Unassembled WGS sequence"/>
</dbReference>
<feature type="region of interest" description="Disordered" evidence="3">
    <location>
        <begin position="45"/>
        <end position="96"/>
    </location>
</feature>
<evidence type="ECO:0000256" key="2">
    <source>
        <dbReference type="RuleBase" id="RU003616"/>
    </source>
</evidence>
<evidence type="ECO:0000259" key="4">
    <source>
        <dbReference type="PROSITE" id="PS01031"/>
    </source>
</evidence>
<feature type="compositionally biased region" description="Acidic residues" evidence="3">
    <location>
        <begin position="54"/>
        <end position="79"/>
    </location>
</feature>
<dbReference type="PANTHER" id="PTHR11527">
    <property type="entry name" value="HEAT-SHOCK PROTEIN 20 FAMILY MEMBER"/>
    <property type="match status" value="1"/>
</dbReference>
<dbReference type="InterPro" id="IPR031107">
    <property type="entry name" value="Small_HSP"/>
</dbReference>
<dbReference type="InterPro" id="IPR002068">
    <property type="entry name" value="A-crystallin/Hsp20_dom"/>
</dbReference>
<evidence type="ECO:0000256" key="1">
    <source>
        <dbReference type="PROSITE-ProRule" id="PRU00285"/>
    </source>
</evidence>
<feature type="domain" description="SHSP" evidence="4">
    <location>
        <begin position="113"/>
        <end position="224"/>
    </location>
</feature>
<dbReference type="InterPro" id="IPR008978">
    <property type="entry name" value="HSP20-like_chaperone"/>
</dbReference>